<dbReference type="Pfam" id="PF01180">
    <property type="entry name" value="DHO_dh"/>
    <property type="match status" value="1"/>
</dbReference>
<comment type="caution">
    <text evidence="8">The sequence shown here is derived from an EMBL/GenBank/DDBJ whole genome shotgun (WGS) entry which is preliminary data.</text>
</comment>
<sequence>MLHAPFYDPTKSYDENYEKGPFGAFSDGKKYIQKGEPKFNYLGHKVYLPFGIPAGPLINSKFVAAAFEKGFDVCVYKTVRSDVYPCHPFPNILSVKLKGKLTLERMKKPVAVNDKYQEPLSITNSFGVPSKKPEAWQKDVSQALKSVCNGQLLILSFMGTVRQGQTQKEFVDDFALAAKLALETDVKVLEIDMSCPNVGTEGLVCYDLDGSEKVCAAVRDVIGDTPLILKIGYFNNNNDLEAFARIADKYAQDIAAINTLSAKIVNEYGKQALPGKSIRLDSGVCGAAIKWAGLDMVSRLVKIRQKLNASFSITGVGGVTSPADYLEYKNAGADVVMSATGAMWNPYLAQEIKKVS</sequence>
<dbReference type="PANTHER" id="PTHR48109">
    <property type="entry name" value="DIHYDROOROTATE DEHYDROGENASE (QUINONE), MITOCHONDRIAL-RELATED"/>
    <property type="match status" value="1"/>
</dbReference>
<dbReference type="GO" id="GO:0006221">
    <property type="term" value="P:pyrimidine nucleotide biosynthetic process"/>
    <property type="evidence" value="ECO:0007669"/>
    <property type="project" value="UniProtKB-KW"/>
</dbReference>
<dbReference type="GO" id="GO:0004152">
    <property type="term" value="F:dihydroorotate dehydrogenase activity"/>
    <property type="evidence" value="ECO:0007669"/>
    <property type="project" value="TreeGrafter"/>
</dbReference>
<evidence type="ECO:0000256" key="3">
    <source>
        <dbReference type="ARBA" id="ARBA00022630"/>
    </source>
</evidence>
<feature type="domain" description="Dihydroorotate dehydrogenase catalytic" evidence="7">
    <location>
        <begin position="120"/>
        <end position="354"/>
    </location>
</feature>
<dbReference type="InterPro" id="IPR050074">
    <property type="entry name" value="DHO_dehydrogenase"/>
</dbReference>
<gene>
    <name evidence="8" type="ORF">A3J15_03590</name>
</gene>
<evidence type="ECO:0000313" key="8">
    <source>
        <dbReference type="EMBL" id="OGK56265.1"/>
    </source>
</evidence>
<dbReference type="SUPFAM" id="SSF51395">
    <property type="entry name" value="FMN-linked oxidoreductases"/>
    <property type="match status" value="1"/>
</dbReference>
<evidence type="ECO:0000256" key="4">
    <source>
        <dbReference type="ARBA" id="ARBA00022643"/>
    </source>
</evidence>
<name>A0A1F7JL12_9BACT</name>
<evidence type="ECO:0000259" key="7">
    <source>
        <dbReference type="Pfam" id="PF01180"/>
    </source>
</evidence>
<keyword evidence="5" id="KW-0665">Pyrimidine biosynthesis</keyword>
<protein>
    <recommendedName>
        <fullName evidence="7">Dihydroorotate dehydrogenase catalytic domain-containing protein</fullName>
    </recommendedName>
</protein>
<comment type="pathway">
    <text evidence="2">Pyrimidine metabolism; UMP biosynthesis via de novo pathway.</text>
</comment>
<comment type="cofactor">
    <cofactor evidence="1">
        <name>FMN</name>
        <dbReference type="ChEBI" id="CHEBI:58210"/>
    </cofactor>
</comment>
<accession>A0A1F7JL12</accession>
<keyword evidence="4" id="KW-0288">FMN</keyword>
<dbReference type="Proteomes" id="UP000176376">
    <property type="component" value="Unassembled WGS sequence"/>
</dbReference>
<keyword evidence="6" id="KW-0560">Oxidoreductase</keyword>
<dbReference type="InterPro" id="IPR013785">
    <property type="entry name" value="Aldolase_TIM"/>
</dbReference>
<dbReference type="GO" id="GO:0005737">
    <property type="term" value="C:cytoplasm"/>
    <property type="evidence" value="ECO:0007669"/>
    <property type="project" value="InterPro"/>
</dbReference>
<evidence type="ECO:0000313" key="9">
    <source>
        <dbReference type="Proteomes" id="UP000176376"/>
    </source>
</evidence>
<reference evidence="8 9" key="1">
    <citation type="journal article" date="2016" name="Nat. Commun.">
        <title>Thousands of microbial genomes shed light on interconnected biogeochemical processes in an aquifer system.</title>
        <authorList>
            <person name="Anantharaman K."/>
            <person name="Brown C.T."/>
            <person name="Hug L.A."/>
            <person name="Sharon I."/>
            <person name="Castelle C.J."/>
            <person name="Probst A.J."/>
            <person name="Thomas B.C."/>
            <person name="Singh A."/>
            <person name="Wilkins M.J."/>
            <person name="Karaoz U."/>
            <person name="Brodie E.L."/>
            <person name="Williams K.H."/>
            <person name="Hubbard S.S."/>
            <person name="Banfield J.F."/>
        </authorList>
    </citation>
    <scope>NUCLEOTIDE SEQUENCE [LARGE SCALE GENOMIC DNA]</scope>
</reference>
<dbReference type="EMBL" id="MGAY01000043">
    <property type="protein sequence ID" value="OGK56265.1"/>
    <property type="molecule type" value="Genomic_DNA"/>
</dbReference>
<dbReference type="Gene3D" id="3.20.20.70">
    <property type="entry name" value="Aldolase class I"/>
    <property type="match status" value="1"/>
</dbReference>
<organism evidence="8 9">
    <name type="scientific">Candidatus Roizmanbacteria bacterium RIFCSPLOWO2_02_FULL_38_10</name>
    <dbReference type="NCBI Taxonomy" id="1802074"/>
    <lineage>
        <taxon>Bacteria</taxon>
        <taxon>Candidatus Roizmaniibacteriota</taxon>
    </lineage>
</organism>
<dbReference type="GO" id="GO:0006207">
    <property type="term" value="P:'de novo' pyrimidine nucleobase biosynthetic process"/>
    <property type="evidence" value="ECO:0007669"/>
    <property type="project" value="TreeGrafter"/>
</dbReference>
<dbReference type="InterPro" id="IPR005720">
    <property type="entry name" value="Dihydroorotate_DH_cat"/>
</dbReference>
<dbReference type="STRING" id="1802074.A3J15_03590"/>
<evidence type="ECO:0000256" key="1">
    <source>
        <dbReference type="ARBA" id="ARBA00001917"/>
    </source>
</evidence>
<evidence type="ECO:0000256" key="2">
    <source>
        <dbReference type="ARBA" id="ARBA00004725"/>
    </source>
</evidence>
<evidence type="ECO:0000256" key="6">
    <source>
        <dbReference type="ARBA" id="ARBA00023002"/>
    </source>
</evidence>
<dbReference type="PANTHER" id="PTHR48109:SF1">
    <property type="entry name" value="DIHYDROOROTATE DEHYDROGENASE (FUMARATE)"/>
    <property type="match status" value="1"/>
</dbReference>
<proteinExistence type="predicted"/>
<keyword evidence="3" id="KW-0285">Flavoprotein</keyword>
<dbReference type="AlphaFoldDB" id="A0A1F7JL12"/>
<evidence type="ECO:0000256" key="5">
    <source>
        <dbReference type="ARBA" id="ARBA00022975"/>
    </source>
</evidence>